<dbReference type="EMBL" id="AMZH03004314">
    <property type="protein sequence ID" value="RRT69527.1"/>
    <property type="molecule type" value="Genomic_DNA"/>
</dbReference>
<gene>
    <name evidence="1" type="ORF">B296_00008974</name>
</gene>
<name>A0A426ZZU8_ENSVE</name>
<accession>A0A426ZZU8</accession>
<comment type="caution">
    <text evidence="1">The sequence shown here is derived from an EMBL/GenBank/DDBJ whole genome shotgun (WGS) entry which is preliminary data.</text>
</comment>
<dbReference type="AlphaFoldDB" id="A0A426ZZU8"/>
<proteinExistence type="predicted"/>
<sequence>MKRVQAGVERFLPSLAVSASRESAQRDSGREYKRDPMQAVRSQRVLMLGSGCHFNAGSSADLAELSLQDKTFTWVVDSQGGPFDDQVRVVSKGEVRRLLLGR</sequence>
<reference evidence="1 2" key="1">
    <citation type="journal article" date="2014" name="Agronomy (Basel)">
        <title>A Draft Genome Sequence for Ensete ventricosum, the Drought-Tolerant Tree Against Hunger.</title>
        <authorList>
            <person name="Harrison J."/>
            <person name="Moore K.A."/>
            <person name="Paszkiewicz K."/>
            <person name="Jones T."/>
            <person name="Grant M."/>
            <person name="Ambacheew D."/>
            <person name="Muzemil S."/>
            <person name="Studholme D.J."/>
        </authorList>
    </citation>
    <scope>NUCLEOTIDE SEQUENCE [LARGE SCALE GENOMIC DNA]</scope>
</reference>
<evidence type="ECO:0000313" key="2">
    <source>
        <dbReference type="Proteomes" id="UP000287651"/>
    </source>
</evidence>
<organism evidence="1 2">
    <name type="scientific">Ensete ventricosum</name>
    <name type="common">Abyssinian banana</name>
    <name type="synonym">Musa ensete</name>
    <dbReference type="NCBI Taxonomy" id="4639"/>
    <lineage>
        <taxon>Eukaryota</taxon>
        <taxon>Viridiplantae</taxon>
        <taxon>Streptophyta</taxon>
        <taxon>Embryophyta</taxon>
        <taxon>Tracheophyta</taxon>
        <taxon>Spermatophyta</taxon>
        <taxon>Magnoliopsida</taxon>
        <taxon>Liliopsida</taxon>
        <taxon>Zingiberales</taxon>
        <taxon>Musaceae</taxon>
        <taxon>Ensete</taxon>
    </lineage>
</organism>
<dbReference type="Proteomes" id="UP000287651">
    <property type="component" value="Unassembled WGS sequence"/>
</dbReference>
<evidence type="ECO:0000313" key="1">
    <source>
        <dbReference type="EMBL" id="RRT69527.1"/>
    </source>
</evidence>
<protein>
    <submittedName>
        <fullName evidence="1">Uncharacterized protein</fullName>
    </submittedName>
</protein>